<name>A0A7H0VF04_9FLAO</name>
<dbReference type="RefSeq" id="WP_210758829.1">
    <property type="nucleotide sequence ID" value="NZ_CP060139.1"/>
</dbReference>
<keyword evidence="2" id="KW-1185">Reference proteome</keyword>
<organism evidence="1 2">
    <name type="scientific">Croceimicrobium hydrocarbonivorans</name>
    <dbReference type="NCBI Taxonomy" id="2761580"/>
    <lineage>
        <taxon>Bacteria</taxon>
        <taxon>Pseudomonadati</taxon>
        <taxon>Bacteroidota</taxon>
        <taxon>Flavobacteriia</taxon>
        <taxon>Flavobacteriales</taxon>
        <taxon>Owenweeksiaceae</taxon>
        <taxon>Croceimicrobium</taxon>
    </lineage>
</organism>
<dbReference type="Proteomes" id="UP000516305">
    <property type="component" value="Chromosome"/>
</dbReference>
<evidence type="ECO:0000313" key="2">
    <source>
        <dbReference type="Proteomes" id="UP000516305"/>
    </source>
</evidence>
<dbReference type="AlphaFoldDB" id="A0A7H0VF04"/>
<accession>A0A7H0VF04</accession>
<evidence type="ECO:0000313" key="1">
    <source>
        <dbReference type="EMBL" id="QNR24302.1"/>
    </source>
</evidence>
<protein>
    <submittedName>
        <fullName evidence="1">Uncharacterized protein</fullName>
    </submittedName>
</protein>
<proteinExistence type="predicted"/>
<dbReference type="EMBL" id="CP060139">
    <property type="protein sequence ID" value="QNR24302.1"/>
    <property type="molecule type" value="Genomic_DNA"/>
</dbReference>
<dbReference type="KEGG" id="chyd:H4K34_00245"/>
<reference evidence="1 2" key="1">
    <citation type="submission" date="2020-08" db="EMBL/GenBank/DDBJ databases">
        <title>Croceimicrobium hydrocarbonivorans gen. nov., sp. nov., a novel marine bacterium isolated from a bacterial consortium that degrades polyethylene terephthalate.</title>
        <authorList>
            <person name="Liu R."/>
        </authorList>
    </citation>
    <scope>NUCLEOTIDE SEQUENCE [LARGE SCALE GENOMIC DNA]</scope>
    <source>
        <strain evidence="1 2">A20-9</strain>
    </source>
</reference>
<gene>
    <name evidence="1" type="ORF">H4K34_00245</name>
</gene>
<sequence>MQSLREQLLIELASIKANVVESPQKSKRWYPSVQKLESWFYEFDTIKWNSPGDRFEDYKAAIKYLGSQANKIN</sequence>